<dbReference type="AlphaFoldDB" id="W8U354"/>
<dbReference type="InterPro" id="IPR045865">
    <property type="entry name" value="ACT-like_dom_sf"/>
</dbReference>
<comment type="pathway">
    <text evidence="5">Metabolic intermediate biosynthesis; prephenate biosynthesis; prephenate from chorismate: step 1/1.</text>
</comment>
<keyword evidence="14 23" id="KW-0456">Lyase</keyword>
<feature type="domain" description="Chorismate mutase" evidence="20">
    <location>
        <begin position="1"/>
        <end position="88"/>
    </location>
</feature>
<dbReference type="GO" id="GO:0004664">
    <property type="term" value="F:prephenate dehydratase activity"/>
    <property type="evidence" value="ECO:0007669"/>
    <property type="project" value="UniProtKB-EC"/>
</dbReference>
<evidence type="ECO:0000313" key="23">
    <source>
        <dbReference type="EMBL" id="AHM55431.1"/>
    </source>
</evidence>
<dbReference type="HOGENOM" id="CLU_035008_1_1_9"/>
<keyword evidence="15" id="KW-0511">Multifunctional enzyme</keyword>
<evidence type="ECO:0000259" key="22">
    <source>
        <dbReference type="PROSITE" id="PS51671"/>
    </source>
</evidence>
<evidence type="ECO:0000256" key="5">
    <source>
        <dbReference type="ARBA" id="ARBA00004817"/>
    </source>
</evidence>
<dbReference type="Pfam" id="PF00800">
    <property type="entry name" value="PDT"/>
    <property type="match status" value="1"/>
</dbReference>
<keyword evidence="10" id="KW-0028">Amino-acid biosynthesis</keyword>
<dbReference type="CDD" id="cd13631">
    <property type="entry name" value="PBP2_Ct-PDT_like"/>
    <property type="match status" value="1"/>
</dbReference>
<organism evidence="23 24">
    <name type="scientific">Peptoclostridium acidaminophilum DSM 3953</name>
    <dbReference type="NCBI Taxonomy" id="1286171"/>
    <lineage>
        <taxon>Bacteria</taxon>
        <taxon>Bacillati</taxon>
        <taxon>Bacillota</taxon>
        <taxon>Clostridia</taxon>
        <taxon>Peptostreptococcales</taxon>
        <taxon>Peptoclostridiaceae</taxon>
        <taxon>Peptoclostridium</taxon>
    </lineage>
</organism>
<feature type="site" description="Essential for prephenate dehydratase activity" evidence="19">
    <location>
        <position position="267"/>
    </location>
</feature>
<protein>
    <recommendedName>
        <fullName evidence="7">Bifunctional chorismate mutase/prephenate dehydratase</fullName>
        <ecNumber evidence="6">4.2.1.51</ecNumber>
    </recommendedName>
    <alternativeName>
        <fullName evidence="17">Chorismate mutase-prephenate dehydratase</fullName>
    </alternativeName>
    <alternativeName>
        <fullName evidence="8">Prephenate dehydratase</fullName>
    </alternativeName>
    <alternativeName>
        <fullName evidence="16">p-protein</fullName>
    </alternativeName>
</protein>
<evidence type="ECO:0000256" key="9">
    <source>
        <dbReference type="ARBA" id="ARBA00022490"/>
    </source>
</evidence>
<dbReference type="KEGG" id="eac:EAL2_c00940"/>
<keyword evidence="24" id="KW-1185">Reference proteome</keyword>
<dbReference type="InterPro" id="IPR036979">
    <property type="entry name" value="CM_dom_sf"/>
</dbReference>
<reference evidence="23 24" key="1">
    <citation type="journal article" date="2014" name="Genome Announc.">
        <title>Complete Genome Sequence of Amino Acid-Utilizing Eubacterium acidaminophilum al-2 (DSM 3953).</title>
        <authorList>
            <person name="Poehlein A."/>
            <person name="Andreesen J.R."/>
            <person name="Daniel R."/>
        </authorList>
    </citation>
    <scope>NUCLEOTIDE SEQUENCE [LARGE SCALE GENOMIC DNA]</scope>
    <source>
        <strain evidence="23 24">DSM 3953</strain>
    </source>
</reference>
<gene>
    <name evidence="23" type="primary">pheA</name>
    <name evidence="23" type="ORF">EAL2_c00940</name>
</gene>
<dbReference type="PROSITE" id="PS51671">
    <property type="entry name" value="ACT"/>
    <property type="match status" value="1"/>
</dbReference>
<evidence type="ECO:0000256" key="6">
    <source>
        <dbReference type="ARBA" id="ARBA00013147"/>
    </source>
</evidence>
<evidence type="ECO:0000256" key="3">
    <source>
        <dbReference type="ARBA" id="ARBA00004496"/>
    </source>
</evidence>
<dbReference type="PATRIC" id="fig|1286171.3.peg.64"/>
<evidence type="ECO:0000256" key="7">
    <source>
        <dbReference type="ARBA" id="ARBA00014401"/>
    </source>
</evidence>
<dbReference type="GO" id="GO:0009094">
    <property type="term" value="P:L-phenylalanine biosynthetic process"/>
    <property type="evidence" value="ECO:0007669"/>
    <property type="project" value="UniProtKB-UniPathway"/>
</dbReference>
<dbReference type="Pfam" id="PF01842">
    <property type="entry name" value="ACT"/>
    <property type="match status" value="1"/>
</dbReference>
<name>W8U354_PEPAC</name>
<keyword evidence="13 23" id="KW-0413">Isomerase</keyword>
<dbReference type="OrthoDB" id="9802281at2"/>
<dbReference type="EMBL" id="CP007452">
    <property type="protein sequence ID" value="AHM55431.1"/>
    <property type="molecule type" value="Genomic_DNA"/>
</dbReference>
<evidence type="ECO:0000256" key="11">
    <source>
        <dbReference type="ARBA" id="ARBA00023141"/>
    </source>
</evidence>
<feature type="domain" description="ACT" evidence="22">
    <location>
        <begin position="286"/>
        <end position="363"/>
    </location>
</feature>
<evidence type="ECO:0000256" key="15">
    <source>
        <dbReference type="ARBA" id="ARBA00023268"/>
    </source>
</evidence>
<evidence type="ECO:0000256" key="1">
    <source>
        <dbReference type="ARBA" id="ARBA00000824"/>
    </source>
</evidence>
<evidence type="ECO:0000256" key="14">
    <source>
        <dbReference type="ARBA" id="ARBA00023239"/>
    </source>
</evidence>
<evidence type="ECO:0000256" key="12">
    <source>
        <dbReference type="ARBA" id="ARBA00023222"/>
    </source>
</evidence>
<dbReference type="Pfam" id="PF01817">
    <property type="entry name" value="CM_2"/>
    <property type="match status" value="1"/>
</dbReference>
<dbReference type="PROSITE" id="PS51171">
    <property type="entry name" value="PREPHENATE_DEHYDR_3"/>
    <property type="match status" value="1"/>
</dbReference>
<evidence type="ECO:0000256" key="13">
    <source>
        <dbReference type="ARBA" id="ARBA00023235"/>
    </source>
</evidence>
<dbReference type="SMART" id="SM00830">
    <property type="entry name" value="CM_2"/>
    <property type="match status" value="1"/>
</dbReference>
<comment type="catalytic activity">
    <reaction evidence="18">
        <text>prephenate + H(+) = 3-phenylpyruvate + CO2 + H2O</text>
        <dbReference type="Rhea" id="RHEA:21648"/>
        <dbReference type="ChEBI" id="CHEBI:15377"/>
        <dbReference type="ChEBI" id="CHEBI:15378"/>
        <dbReference type="ChEBI" id="CHEBI:16526"/>
        <dbReference type="ChEBI" id="CHEBI:18005"/>
        <dbReference type="ChEBI" id="CHEBI:29934"/>
        <dbReference type="EC" id="4.2.1.51"/>
    </reaction>
</comment>
<dbReference type="EC" id="4.2.1.51" evidence="6"/>
<keyword evidence="9" id="KW-0963">Cytoplasm</keyword>
<evidence type="ECO:0000256" key="18">
    <source>
        <dbReference type="ARBA" id="ARBA00047848"/>
    </source>
</evidence>
<dbReference type="PROSITE" id="PS51168">
    <property type="entry name" value="CHORISMATE_MUT_2"/>
    <property type="match status" value="1"/>
</dbReference>
<dbReference type="PROSITE" id="PS00857">
    <property type="entry name" value="PREPHENATE_DEHYDR_1"/>
    <property type="match status" value="1"/>
</dbReference>
<dbReference type="InterPro" id="IPR002701">
    <property type="entry name" value="CM_II_prokaryot"/>
</dbReference>
<dbReference type="GO" id="GO:0046417">
    <property type="term" value="P:chorismate metabolic process"/>
    <property type="evidence" value="ECO:0007669"/>
    <property type="project" value="InterPro"/>
</dbReference>
<evidence type="ECO:0000256" key="4">
    <source>
        <dbReference type="ARBA" id="ARBA00004741"/>
    </source>
</evidence>
<comment type="catalytic activity">
    <reaction evidence="1">
        <text>chorismate = prephenate</text>
        <dbReference type="Rhea" id="RHEA:13897"/>
        <dbReference type="ChEBI" id="CHEBI:29748"/>
        <dbReference type="ChEBI" id="CHEBI:29934"/>
        <dbReference type="EC" id="5.4.99.5"/>
    </reaction>
</comment>
<evidence type="ECO:0000256" key="2">
    <source>
        <dbReference type="ARBA" id="ARBA00002364"/>
    </source>
</evidence>
<dbReference type="InterPro" id="IPR002912">
    <property type="entry name" value="ACT_dom"/>
</dbReference>
<evidence type="ECO:0000256" key="10">
    <source>
        <dbReference type="ARBA" id="ARBA00022605"/>
    </source>
</evidence>
<dbReference type="Gene3D" id="3.30.70.260">
    <property type="match status" value="1"/>
</dbReference>
<dbReference type="InterPro" id="IPR018528">
    <property type="entry name" value="Preph_deHydtase_CS"/>
</dbReference>
<dbReference type="InterPro" id="IPR001086">
    <property type="entry name" value="Preph_deHydtase"/>
</dbReference>
<dbReference type="GO" id="GO:0005737">
    <property type="term" value="C:cytoplasm"/>
    <property type="evidence" value="ECO:0007669"/>
    <property type="project" value="UniProtKB-SubCell"/>
</dbReference>
<dbReference type="GO" id="GO:0004106">
    <property type="term" value="F:chorismate mutase activity"/>
    <property type="evidence" value="ECO:0007669"/>
    <property type="project" value="UniProtKB-EC"/>
</dbReference>
<dbReference type="PANTHER" id="PTHR21022:SF19">
    <property type="entry name" value="PREPHENATE DEHYDRATASE-RELATED"/>
    <property type="match status" value="1"/>
</dbReference>
<dbReference type="InterPro" id="IPR036263">
    <property type="entry name" value="Chorismate_II_sf"/>
</dbReference>
<sequence length="370" mass="41541">MGELEILRKDIDSIDAALVELFERRMELVARVADIKEQNGIGVLNSNREEEVIKHNMELLKNKELSPQLEMFLRSVMDISKSLQKERMRGIGKEGVKVGFQGTKGSFGHEAAADYFGNEAELLEYVEFSDVFSSLERGDVEYGVLPIENSSTGSITQVYDLLGSYGFYIVGEICVKVSHNLMAVKGARLEDIKEVYSHMQAFEQSGRYFKRHPGWKLIPYHNTAYSARYVAQSGDMTKAAVGSLNAASLYNLEVLASSINDNSNNFTRFVIIGKEMNPDAEADKISLHLSIKHKPGALHETLGYFSENGLNMIKIESRPAKDSAWEYMFYIDFEGNINDKKTKKAIEEIKAGSSYCRILGNYKAYARAGE</sequence>
<evidence type="ECO:0000259" key="21">
    <source>
        <dbReference type="PROSITE" id="PS51171"/>
    </source>
</evidence>
<comment type="function">
    <text evidence="2">Catalyzes the Claisen rearrangement of chorismate to prephenate and the decarboxylation/dehydration of prephenate to phenylpyruvate.</text>
</comment>
<dbReference type="SUPFAM" id="SSF48600">
    <property type="entry name" value="Chorismate mutase II"/>
    <property type="match status" value="1"/>
</dbReference>
<dbReference type="UniPathway" id="UPA00120">
    <property type="reaction ID" value="UER00203"/>
</dbReference>
<keyword evidence="12" id="KW-0584">Phenylalanine biosynthesis</keyword>
<evidence type="ECO:0000259" key="20">
    <source>
        <dbReference type="PROSITE" id="PS51168"/>
    </source>
</evidence>
<feature type="domain" description="Prephenate dehydratase" evidence="21">
    <location>
        <begin position="97"/>
        <end position="274"/>
    </location>
</feature>
<dbReference type="CDD" id="cd04905">
    <property type="entry name" value="ACT_CM-PDT"/>
    <property type="match status" value="1"/>
</dbReference>
<accession>W8U354</accession>
<dbReference type="PIRSF" id="PIRSF001500">
    <property type="entry name" value="Chor_mut_pdt_Ppr"/>
    <property type="match status" value="1"/>
</dbReference>
<dbReference type="SUPFAM" id="SSF53850">
    <property type="entry name" value="Periplasmic binding protein-like II"/>
    <property type="match status" value="1"/>
</dbReference>
<dbReference type="PANTHER" id="PTHR21022">
    <property type="entry name" value="PREPHENATE DEHYDRATASE P PROTEIN"/>
    <property type="match status" value="1"/>
</dbReference>
<dbReference type="Gene3D" id="1.20.59.10">
    <property type="entry name" value="Chorismate mutase"/>
    <property type="match status" value="1"/>
</dbReference>
<dbReference type="STRING" id="1286171.EAL2_c00940"/>
<proteinExistence type="predicted"/>
<keyword evidence="11" id="KW-0057">Aromatic amino acid biosynthesis</keyword>
<evidence type="ECO:0000256" key="16">
    <source>
        <dbReference type="ARBA" id="ARBA00031175"/>
    </source>
</evidence>
<comment type="pathway">
    <text evidence="4">Amino-acid biosynthesis; L-phenylalanine biosynthesis; phenylpyruvate from prephenate: step 1/1.</text>
</comment>
<dbReference type="RefSeq" id="WP_025434481.1">
    <property type="nucleotide sequence ID" value="NZ_CP007452.1"/>
</dbReference>
<dbReference type="Proteomes" id="UP000019591">
    <property type="component" value="Chromosome"/>
</dbReference>
<dbReference type="UniPathway" id="UPA00121">
    <property type="reaction ID" value="UER00345"/>
</dbReference>
<dbReference type="InterPro" id="IPR008242">
    <property type="entry name" value="Chor_mutase/pphenate_deHydtase"/>
</dbReference>
<evidence type="ECO:0000313" key="24">
    <source>
        <dbReference type="Proteomes" id="UP000019591"/>
    </source>
</evidence>
<evidence type="ECO:0000256" key="19">
    <source>
        <dbReference type="PIRSR" id="PIRSR001500-2"/>
    </source>
</evidence>
<dbReference type="SUPFAM" id="SSF55021">
    <property type="entry name" value="ACT-like"/>
    <property type="match status" value="1"/>
</dbReference>
<dbReference type="InterPro" id="IPR011279">
    <property type="entry name" value="Chorismate_mutase_GmP"/>
</dbReference>
<dbReference type="eggNOG" id="COG0077">
    <property type="taxonomic scope" value="Bacteria"/>
</dbReference>
<evidence type="ECO:0000256" key="8">
    <source>
        <dbReference type="ARBA" id="ARBA00021872"/>
    </source>
</evidence>
<dbReference type="NCBIfam" id="TIGR01805">
    <property type="entry name" value="CM_mono_grmpos"/>
    <property type="match status" value="1"/>
</dbReference>
<dbReference type="FunFam" id="3.30.70.260:FF:000012">
    <property type="entry name" value="Prephenate dehydratase"/>
    <property type="match status" value="1"/>
</dbReference>
<evidence type="ECO:0000256" key="17">
    <source>
        <dbReference type="ARBA" id="ARBA00031520"/>
    </source>
</evidence>
<dbReference type="Gene3D" id="3.40.190.10">
    <property type="entry name" value="Periplasmic binding protein-like II"/>
    <property type="match status" value="2"/>
</dbReference>
<comment type="subcellular location">
    <subcellularLocation>
        <location evidence="3">Cytoplasm</location>
    </subcellularLocation>
</comment>
<dbReference type="NCBIfam" id="NF008865">
    <property type="entry name" value="PRK11898.1"/>
    <property type="match status" value="1"/>
</dbReference>